<dbReference type="Proteomes" id="UP000501379">
    <property type="component" value="Chromosome"/>
</dbReference>
<proteinExistence type="predicted"/>
<protein>
    <submittedName>
        <fullName evidence="2">DUF3313 domain-containing protein</fullName>
    </submittedName>
</protein>
<evidence type="ECO:0000256" key="1">
    <source>
        <dbReference type="SAM" id="SignalP"/>
    </source>
</evidence>
<dbReference type="AlphaFoldDB" id="A0A6M8FX94"/>
<dbReference type="KEGG" id="pcam:HNE05_14565"/>
<feature type="chain" id="PRO_5026678335" evidence="1">
    <location>
        <begin position="23"/>
        <end position="223"/>
    </location>
</feature>
<dbReference type="Pfam" id="PF11769">
    <property type="entry name" value="DUF3313"/>
    <property type="match status" value="1"/>
</dbReference>
<feature type="signal peptide" evidence="1">
    <location>
        <begin position="1"/>
        <end position="22"/>
    </location>
</feature>
<evidence type="ECO:0000313" key="3">
    <source>
        <dbReference type="Proteomes" id="UP000501379"/>
    </source>
</evidence>
<dbReference type="InterPro" id="IPR021747">
    <property type="entry name" value="DUF3313"/>
</dbReference>
<keyword evidence="1" id="KW-0732">Signal</keyword>
<sequence length="223" mass="24067">MTKCFATPLLAASLLLSGCASTLVEPTQYSGFLQDYSRLSEQTSPSGVKVARWVDPNLDISRYTQVYIEPSQFHPRPQPNSRIPQATLNDVTSYYDQALRRELSKVISIADSPSSSALVIRPAITAVSAETEGLQPYEVIPIALVLAAATTAAGQRDQQVEIATEASFVDGGSSKVVAEVVRKGAGTNLENSKQVLSANDVKPVIDGWASDMRLSLEQLRAKR</sequence>
<reference evidence="2" key="1">
    <citation type="submission" date="2020-07" db="EMBL/GenBank/DDBJ databases">
        <title>Nitrate ammonifying Pseudomonas campi sp. nov. isolated from German agricultural grassland.</title>
        <authorList>
            <person name="Timsy T."/>
            <person name="Ulrich A."/>
            <person name="Spanner T."/>
            <person name="Foesel B."/>
            <person name="Kolb S."/>
            <person name="Horn M.A."/>
            <person name="Behrendt U."/>
        </authorList>
    </citation>
    <scope>NUCLEOTIDE SEQUENCE</scope>
    <source>
        <strain evidence="2">S1-A32-2</strain>
    </source>
</reference>
<evidence type="ECO:0000313" key="2">
    <source>
        <dbReference type="EMBL" id="QKE64516.1"/>
    </source>
</evidence>
<gene>
    <name evidence="2" type="ORF">HNE05_14565</name>
</gene>
<accession>A0A6M8FX94</accession>
<dbReference type="EMBL" id="CP053697">
    <property type="protein sequence ID" value="QKE64516.1"/>
    <property type="molecule type" value="Genomic_DNA"/>
</dbReference>
<dbReference type="PROSITE" id="PS51257">
    <property type="entry name" value="PROKAR_LIPOPROTEIN"/>
    <property type="match status" value="1"/>
</dbReference>
<name>A0A6M8FX94_9GAMM</name>
<organism evidence="2 3">
    <name type="scientific">Aquipseudomonas campi</name>
    <dbReference type="NCBI Taxonomy" id="2731681"/>
    <lineage>
        <taxon>Bacteria</taxon>
        <taxon>Pseudomonadati</taxon>
        <taxon>Pseudomonadota</taxon>
        <taxon>Gammaproteobacteria</taxon>
        <taxon>Pseudomonadales</taxon>
        <taxon>Pseudomonadaceae</taxon>
        <taxon>Aquipseudomonas</taxon>
    </lineage>
</organism>
<dbReference type="RefSeq" id="WP_173209500.1">
    <property type="nucleotide sequence ID" value="NZ_CP053697.2"/>
</dbReference>
<keyword evidence="3" id="KW-1185">Reference proteome</keyword>